<reference evidence="10" key="1">
    <citation type="journal article" date="2015" name="Nature">
        <title>Complex archaea that bridge the gap between prokaryotes and eukaryotes.</title>
        <authorList>
            <person name="Spang A."/>
            <person name="Saw J.H."/>
            <person name="Jorgensen S.L."/>
            <person name="Zaremba-Niedzwiedzka K."/>
            <person name="Martijn J."/>
            <person name="Lind A.E."/>
            <person name="van Eijk R."/>
            <person name="Schleper C."/>
            <person name="Guy L."/>
            <person name="Ettema T.J."/>
        </authorList>
    </citation>
    <scope>NUCLEOTIDE SEQUENCE</scope>
</reference>
<gene>
    <name evidence="10" type="ORF">LCGC14_1912090</name>
</gene>
<name>A0A0F9FT67_9ZZZZ</name>
<dbReference type="Gene3D" id="3.30.470.10">
    <property type="match status" value="1"/>
</dbReference>
<dbReference type="InterPro" id="IPR001544">
    <property type="entry name" value="Aminotrans_IV"/>
</dbReference>
<dbReference type="InterPro" id="IPR043131">
    <property type="entry name" value="BCAT-like_N"/>
</dbReference>
<dbReference type="EMBL" id="LAZR01020215">
    <property type="protein sequence ID" value="KKL89699.1"/>
    <property type="molecule type" value="Genomic_DNA"/>
</dbReference>
<evidence type="ECO:0000256" key="7">
    <source>
        <dbReference type="ARBA" id="ARBA00035633"/>
    </source>
</evidence>
<dbReference type="Gene3D" id="3.20.10.10">
    <property type="entry name" value="D-amino Acid Aminotransferase, subunit A, domain 2"/>
    <property type="match status" value="1"/>
</dbReference>
<evidence type="ECO:0000256" key="5">
    <source>
        <dbReference type="ARBA" id="ARBA00022909"/>
    </source>
</evidence>
<dbReference type="InterPro" id="IPR043132">
    <property type="entry name" value="BCAT-like_C"/>
</dbReference>
<comment type="cofactor">
    <cofactor evidence="1">
        <name>pyridoxal 5'-phosphate</name>
        <dbReference type="ChEBI" id="CHEBI:597326"/>
    </cofactor>
</comment>
<dbReference type="GO" id="GO:0008652">
    <property type="term" value="P:amino acid biosynthetic process"/>
    <property type="evidence" value="ECO:0007669"/>
    <property type="project" value="UniProtKB-ARBA"/>
</dbReference>
<dbReference type="InterPro" id="IPR036038">
    <property type="entry name" value="Aminotransferase-like"/>
</dbReference>
<dbReference type="PANTHER" id="PTHR42743">
    <property type="entry name" value="AMINO-ACID AMINOTRANSFERASE"/>
    <property type="match status" value="1"/>
</dbReference>
<evidence type="ECO:0000256" key="8">
    <source>
        <dbReference type="ARBA" id="ARBA00035676"/>
    </source>
</evidence>
<dbReference type="PROSITE" id="PS00770">
    <property type="entry name" value="AA_TRANSFER_CLASS_4"/>
    <property type="match status" value="1"/>
</dbReference>
<dbReference type="NCBIfam" id="TIGR03461">
    <property type="entry name" value="pabC_Proteo"/>
    <property type="match status" value="1"/>
</dbReference>
<dbReference type="GO" id="GO:0005829">
    <property type="term" value="C:cytosol"/>
    <property type="evidence" value="ECO:0007669"/>
    <property type="project" value="TreeGrafter"/>
</dbReference>
<dbReference type="InterPro" id="IPR050571">
    <property type="entry name" value="Class-IV_PLP-Dep_Aminotrnsfr"/>
</dbReference>
<sequence length="280" mass="30818">MQVFLNDKLVPESDARVSVLDRGFLYGDSVFETLRAYGGVPFMLSTHLRRLARSADALGIHIPISIDELRSAVMSTLEANSLKSAYLRVMVSRGVGPPGFDPTADTTPTLVVLARELSPYPDEMYTDGVKLIVSPVRRNHPQALDPSIKSGNFLNNILAKADASRAGAYDSVMLSLEGFVAECTSSNIFFARDGVLYTPSTRVGILDGITRETIIAQAHKMNIQVREGEYTLESLMEAEEVFITNTTMEVMPVRAVDDRTFRPGPLAKMLREAYQALINL</sequence>
<evidence type="ECO:0000256" key="4">
    <source>
        <dbReference type="ARBA" id="ARBA00022898"/>
    </source>
</evidence>
<keyword evidence="4" id="KW-0663">Pyridoxal phosphate</keyword>
<keyword evidence="6" id="KW-0456">Lyase</keyword>
<dbReference type="Pfam" id="PF01063">
    <property type="entry name" value="Aminotran_4"/>
    <property type="match status" value="1"/>
</dbReference>
<comment type="pathway">
    <text evidence="7">Cofactor biosynthesis; tetrahydrofolate biosynthesis; 4-aminobenzoate from chorismate: step 2/2.</text>
</comment>
<comment type="subunit">
    <text evidence="3">Homodimer.</text>
</comment>
<dbReference type="SUPFAM" id="SSF56752">
    <property type="entry name" value="D-aminoacid aminotransferase-like PLP-dependent enzymes"/>
    <property type="match status" value="1"/>
</dbReference>
<protein>
    <recommendedName>
        <fullName evidence="8">aminodeoxychorismate lyase</fullName>
        <ecNumber evidence="8">4.1.3.38</ecNumber>
    </recommendedName>
</protein>
<evidence type="ECO:0000256" key="9">
    <source>
        <dbReference type="ARBA" id="ARBA00049529"/>
    </source>
</evidence>
<keyword evidence="5" id="KW-0289">Folate biosynthesis</keyword>
<evidence type="ECO:0000256" key="6">
    <source>
        <dbReference type="ARBA" id="ARBA00023239"/>
    </source>
</evidence>
<dbReference type="AlphaFoldDB" id="A0A0F9FT67"/>
<accession>A0A0F9FT67</accession>
<comment type="catalytic activity">
    <reaction evidence="9">
        <text>4-amino-4-deoxychorismate = 4-aminobenzoate + pyruvate + H(+)</text>
        <dbReference type="Rhea" id="RHEA:16201"/>
        <dbReference type="ChEBI" id="CHEBI:15361"/>
        <dbReference type="ChEBI" id="CHEBI:15378"/>
        <dbReference type="ChEBI" id="CHEBI:17836"/>
        <dbReference type="ChEBI" id="CHEBI:58406"/>
        <dbReference type="EC" id="4.1.3.38"/>
    </reaction>
</comment>
<evidence type="ECO:0000313" key="10">
    <source>
        <dbReference type="EMBL" id="KKL89699.1"/>
    </source>
</evidence>
<dbReference type="FunFam" id="3.20.10.10:FF:000002">
    <property type="entry name" value="D-alanine aminotransferase"/>
    <property type="match status" value="1"/>
</dbReference>
<dbReference type="EC" id="4.1.3.38" evidence="8"/>
<dbReference type="PANTHER" id="PTHR42743:SF11">
    <property type="entry name" value="AMINODEOXYCHORISMATE LYASE"/>
    <property type="match status" value="1"/>
</dbReference>
<evidence type="ECO:0000256" key="2">
    <source>
        <dbReference type="ARBA" id="ARBA00009320"/>
    </source>
</evidence>
<evidence type="ECO:0000256" key="3">
    <source>
        <dbReference type="ARBA" id="ARBA00011738"/>
    </source>
</evidence>
<dbReference type="GO" id="GO:0046656">
    <property type="term" value="P:folic acid biosynthetic process"/>
    <property type="evidence" value="ECO:0007669"/>
    <property type="project" value="UniProtKB-KW"/>
</dbReference>
<proteinExistence type="inferred from homology"/>
<organism evidence="10">
    <name type="scientific">marine sediment metagenome</name>
    <dbReference type="NCBI Taxonomy" id="412755"/>
    <lineage>
        <taxon>unclassified sequences</taxon>
        <taxon>metagenomes</taxon>
        <taxon>ecological metagenomes</taxon>
    </lineage>
</organism>
<evidence type="ECO:0000256" key="1">
    <source>
        <dbReference type="ARBA" id="ARBA00001933"/>
    </source>
</evidence>
<dbReference type="InterPro" id="IPR018300">
    <property type="entry name" value="Aminotrans_IV_CS"/>
</dbReference>
<comment type="caution">
    <text evidence="10">The sequence shown here is derived from an EMBL/GenBank/DDBJ whole genome shotgun (WGS) entry which is preliminary data.</text>
</comment>
<dbReference type="InterPro" id="IPR017824">
    <property type="entry name" value="Aminodeoxychorismate_lyase_IV"/>
</dbReference>
<dbReference type="GO" id="GO:0030170">
    <property type="term" value="F:pyridoxal phosphate binding"/>
    <property type="evidence" value="ECO:0007669"/>
    <property type="project" value="InterPro"/>
</dbReference>
<dbReference type="GO" id="GO:0008696">
    <property type="term" value="F:4-amino-4-deoxychorismate lyase activity"/>
    <property type="evidence" value="ECO:0007669"/>
    <property type="project" value="UniProtKB-EC"/>
</dbReference>
<comment type="similarity">
    <text evidence="2">Belongs to the class-IV pyridoxal-phosphate-dependent aminotransferase family.</text>
</comment>